<evidence type="ECO:0000313" key="2">
    <source>
        <dbReference type="Proteomes" id="UP000032680"/>
    </source>
</evidence>
<comment type="caution">
    <text evidence="1">The sequence shown here is derived from an EMBL/GenBank/DDBJ whole genome shotgun (WGS) entry which is preliminary data.</text>
</comment>
<dbReference type="Proteomes" id="UP000032680">
    <property type="component" value="Unassembled WGS sequence"/>
</dbReference>
<evidence type="ECO:0000313" key="1">
    <source>
        <dbReference type="EMBL" id="GAN76342.1"/>
    </source>
</evidence>
<proteinExistence type="predicted"/>
<organism evidence="1 2">
    <name type="scientific">Acidisphaera rubrifaciens HS-AP3</name>
    <dbReference type="NCBI Taxonomy" id="1231350"/>
    <lineage>
        <taxon>Bacteria</taxon>
        <taxon>Pseudomonadati</taxon>
        <taxon>Pseudomonadota</taxon>
        <taxon>Alphaproteobacteria</taxon>
        <taxon>Acetobacterales</taxon>
        <taxon>Acetobacteraceae</taxon>
        <taxon>Acidisphaera</taxon>
    </lineage>
</organism>
<protein>
    <submittedName>
        <fullName evidence="1">Uncharacterized protein</fullName>
    </submittedName>
</protein>
<reference evidence="1 2" key="1">
    <citation type="submission" date="2012-11" db="EMBL/GenBank/DDBJ databases">
        <title>Whole genome sequence of Acidisphaera rubrifaciens HS-AP3.</title>
        <authorList>
            <person name="Azuma Y."/>
            <person name="Higashiura N."/>
            <person name="Hirakawa H."/>
            <person name="Matsushita K."/>
        </authorList>
    </citation>
    <scope>NUCLEOTIDE SEQUENCE [LARGE SCALE GENOMIC DNA]</scope>
    <source>
        <strain evidence="1 2">HS-AP3</strain>
    </source>
</reference>
<keyword evidence="2" id="KW-1185">Reference proteome</keyword>
<name>A0A0D6P3W4_9PROT</name>
<dbReference type="AlphaFoldDB" id="A0A0D6P3W4"/>
<sequence>MSRREHIAQMRRRRRVRRRRHLVMAGVSAVLAAPYFAHLRAMPASVAYATRPPVTTLGPEPVPSGSGRTVLSFMPQSGGIVTVEREIVGGDGVVIASLPRLRLCLSLCEAANPGFSAGGTPHGHRR</sequence>
<accession>A0A0D6P3W4</accession>
<gene>
    <name evidence="1" type="ORF">Asru_0086_18</name>
</gene>
<dbReference type="EMBL" id="BANB01000086">
    <property type="protein sequence ID" value="GAN76342.1"/>
    <property type="molecule type" value="Genomic_DNA"/>
</dbReference>